<dbReference type="SMART" id="SM00220">
    <property type="entry name" value="S_TKc"/>
    <property type="match status" value="1"/>
</dbReference>
<feature type="binding site" evidence="4">
    <location>
        <position position="58"/>
    </location>
    <ligand>
        <name>ATP</name>
        <dbReference type="ChEBI" id="CHEBI:30616"/>
    </ligand>
</feature>
<evidence type="ECO:0000313" key="9">
    <source>
        <dbReference type="Proteomes" id="UP000007014"/>
    </source>
</evidence>
<dbReference type="PROSITE" id="PS00107">
    <property type="entry name" value="PROTEIN_KINASE_ATP"/>
    <property type="match status" value="1"/>
</dbReference>
<gene>
    <name evidence="8" type="ORF">CYME_CMO051C</name>
</gene>
<dbReference type="HOGENOM" id="CLU_000288_7_35_1"/>
<evidence type="ECO:0000256" key="5">
    <source>
        <dbReference type="RuleBase" id="RU000304"/>
    </source>
</evidence>
<reference evidence="8 9" key="2">
    <citation type="journal article" date="2007" name="BMC Biol.">
        <title>A 100%-complete sequence reveals unusually simple genomic features in the hot-spring red alga Cyanidioschyzon merolae.</title>
        <authorList>
            <person name="Nozaki H."/>
            <person name="Takano H."/>
            <person name="Misumi O."/>
            <person name="Terasawa K."/>
            <person name="Matsuzaki M."/>
            <person name="Maruyama S."/>
            <person name="Nishida K."/>
            <person name="Yagisawa F."/>
            <person name="Yoshida Y."/>
            <person name="Fujiwara T."/>
            <person name="Takio S."/>
            <person name="Tamura K."/>
            <person name="Chung S.J."/>
            <person name="Nakamura S."/>
            <person name="Kuroiwa H."/>
            <person name="Tanaka K."/>
            <person name="Sato N."/>
            <person name="Kuroiwa T."/>
        </authorList>
    </citation>
    <scope>NUCLEOTIDE SEQUENCE [LARGE SCALE GENOMIC DNA]</scope>
    <source>
        <strain evidence="8 9">10D</strain>
    </source>
</reference>
<dbReference type="InterPro" id="IPR008271">
    <property type="entry name" value="Ser/Thr_kinase_AS"/>
</dbReference>
<dbReference type="Gramene" id="CMO051CT">
    <property type="protein sequence ID" value="CMO051CT"/>
    <property type="gene ID" value="CMO051C"/>
</dbReference>
<dbReference type="InterPro" id="IPR017441">
    <property type="entry name" value="Protein_kinase_ATP_BS"/>
</dbReference>
<dbReference type="InterPro" id="IPR001245">
    <property type="entry name" value="Ser-Thr/Tyr_kinase_cat_dom"/>
</dbReference>
<dbReference type="PRINTS" id="PR00109">
    <property type="entry name" value="TYRKINASE"/>
</dbReference>
<dbReference type="AlphaFoldDB" id="M1VJF4"/>
<keyword evidence="9" id="KW-1185">Reference proteome</keyword>
<dbReference type="PANTHER" id="PTHR44329">
    <property type="entry name" value="SERINE/THREONINE-PROTEIN KINASE TNNI3K-RELATED"/>
    <property type="match status" value="1"/>
</dbReference>
<evidence type="ECO:0000256" key="6">
    <source>
        <dbReference type="SAM" id="MobiDB-lite"/>
    </source>
</evidence>
<protein>
    <submittedName>
        <fullName evidence="8">Similar to Raf-related MAP kinase kinase kinase</fullName>
    </submittedName>
</protein>
<dbReference type="OMA" id="CDVHSWA"/>
<evidence type="ECO:0000256" key="2">
    <source>
        <dbReference type="ARBA" id="ARBA00022741"/>
    </source>
</evidence>
<evidence type="ECO:0000259" key="7">
    <source>
        <dbReference type="PROSITE" id="PS50011"/>
    </source>
</evidence>
<feature type="domain" description="Protein kinase" evidence="7">
    <location>
        <begin position="30"/>
        <end position="293"/>
    </location>
</feature>
<dbReference type="GO" id="GO:0005524">
    <property type="term" value="F:ATP binding"/>
    <property type="evidence" value="ECO:0007669"/>
    <property type="project" value="UniProtKB-UniRule"/>
</dbReference>
<feature type="region of interest" description="Disordered" evidence="6">
    <location>
        <begin position="305"/>
        <end position="328"/>
    </location>
</feature>
<dbReference type="CDD" id="cd13999">
    <property type="entry name" value="STKc_MAP3K-like"/>
    <property type="match status" value="1"/>
</dbReference>
<dbReference type="STRING" id="280699.M1VJF4"/>
<evidence type="ECO:0000256" key="1">
    <source>
        <dbReference type="ARBA" id="ARBA00022527"/>
    </source>
</evidence>
<dbReference type="KEGG" id="cme:CYME_CMO051C"/>
<keyword evidence="3 4" id="KW-0067">ATP-binding</keyword>
<keyword evidence="2 4" id="KW-0547">Nucleotide-binding</keyword>
<dbReference type="PIRSF" id="PIRSF000654">
    <property type="entry name" value="Integrin-linked_kinase"/>
    <property type="match status" value="1"/>
</dbReference>
<dbReference type="RefSeq" id="XP_005537474.1">
    <property type="nucleotide sequence ID" value="XM_005537417.1"/>
</dbReference>
<dbReference type="PROSITE" id="PS00108">
    <property type="entry name" value="PROTEIN_KINASE_ST"/>
    <property type="match status" value="1"/>
</dbReference>
<dbReference type="GO" id="GO:0004674">
    <property type="term" value="F:protein serine/threonine kinase activity"/>
    <property type="evidence" value="ECO:0007669"/>
    <property type="project" value="UniProtKB-KW"/>
</dbReference>
<evidence type="ECO:0000256" key="3">
    <source>
        <dbReference type="ARBA" id="ARBA00022840"/>
    </source>
</evidence>
<dbReference type="EMBL" id="AP006497">
    <property type="protein sequence ID" value="BAM81438.1"/>
    <property type="molecule type" value="Genomic_DNA"/>
</dbReference>
<dbReference type="OrthoDB" id="3608at2759"/>
<dbReference type="Proteomes" id="UP000007014">
    <property type="component" value="Chromosome 15"/>
</dbReference>
<evidence type="ECO:0000256" key="4">
    <source>
        <dbReference type="PROSITE-ProRule" id="PRU10141"/>
    </source>
</evidence>
<evidence type="ECO:0000313" key="8">
    <source>
        <dbReference type="EMBL" id="BAM81438.1"/>
    </source>
</evidence>
<dbReference type="GeneID" id="16995553"/>
<dbReference type="Gene3D" id="1.10.510.10">
    <property type="entry name" value="Transferase(Phosphotransferase) domain 1"/>
    <property type="match status" value="1"/>
</dbReference>
<reference evidence="8 9" key="1">
    <citation type="journal article" date="2004" name="Nature">
        <title>Genome sequence of the ultrasmall unicellular red alga Cyanidioschyzon merolae 10D.</title>
        <authorList>
            <person name="Matsuzaki M."/>
            <person name="Misumi O."/>
            <person name="Shin-i T."/>
            <person name="Maruyama S."/>
            <person name="Takahara M."/>
            <person name="Miyagishima S."/>
            <person name="Mori T."/>
            <person name="Nishida K."/>
            <person name="Yagisawa F."/>
            <person name="Nishida K."/>
            <person name="Yoshida Y."/>
            <person name="Nishimura Y."/>
            <person name="Nakao S."/>
            <person name="Kobayashi T."/>
            <person name="Momoyama Y."/>
            <person name="Higashiyama T."/>
            <person name="Minoda A."/>
            <person name="Sano M."/>
            <person name="Nomoto H."/>
            <person name="Oishi K."/>
            <person name="Hayashi H."/>
            <person name="Ohta F."/>
            <person name="Nishizaka S."/>
            <person name="Haga S."/>
            <person name="Miura S."/>
            <person name="Morishita T."/>
            <person name="Kabeya Y."/>
            <person name="Terasawa K."/>
            <person name="Suzuki Y."/>
            <person name="Ishii Y."/>
            <person name="Asakawa S."/>
            <person name="Takano H."/>
            <person name="Ohta N."/>
            <person name="Kuroiwa H."/>
            <person name="Tanaka K."/>
            <person name="Shimizu N."/>
            <person name="Sugano S."/>
            <person name="Sato N."/>
            <person name="Nozaki H."/>
            <person name="Ogasawara N."/>
            <person name="Kohara Y."/>
            <person name="Kuroiwa T."/>
        </authorList>
    </citation>
    <scope>NUCLEOTIDE SEQUENCE [LARGE SCALE GENOMIC DNA]</scope>
    <source>
        <strain evidence="8 9">10D</strain>
    </source>
</reference>
<accession>M1VJF4</accession>
<dbReference type="InterPro" id="IPR011009">
    <property type="entry name" value="Kinase-like_dom_sf"/>
</dbReference>
<sequence>MFFWKTGRETATEPAAGHPPPLIVVKPAELKVLARIGKGSFGEVFKARWQDVHIVAVKVLHVSGKSKAEREHLLKQFQKEVRLLSTLHHPNIVRFLGVSDVSVLPPYFICEYLNRGTLTNWIRKAEPHLQQDLAFARDAARALAFLHAQKPPIIHRDVKSDNFLLADRDNGLVLKLSDFGLSRVMASLGEKMTPCGTIAYSAPEVIRCEAYSEKADVYGFGIVLWQLMTHQIEPYPGCTPLQIQLKVSLQRARPQIPHRFVDLRIPRLMHLCWREQPDARPSMAGIAQLLERLCADLVDPNGHHRRQLHGVRFPHGGSRPPVEERHHM</sequence>
<dbReference type="InterPro" id="IPR051681">
    <property type="entry name" value="Ser/Thr_Kinases-Pseudokinases"/>
</dbReference>
<name>M1VJF4_CYAM1</name>
<keyword evidence="8" id="KW-0808">Transferase</keyword>
<keyword evidence="8" id="KW-0418">Kinase</keyword>
<dbReference type="PROSITE" id="PS50011">
    <property type="entry name" value="PROTEIN_KINASE_DOM"/>
    <property type="match status" value="1"/>
</dbReference>
<proteinExistence type="inferred from homology"/>
<dbReference type="InterPro" id="IPR000719">
    <property type="entry name" value="Prot_kinase_dom"/>
</dbReference>
<comment type="similarity">
    <text evidence="5">Belongs to the protein kinase superfamily.</text>
</comment>
<dbReference type="SUPFAM" id="SSF56112">
    <property type="entry name" value="Protein kinase-like (PK-like)"/>
    <property type="match status" value="1"/>
</dbReference>
<dbReference type="eggNOG" id="KOG0192">
    <property type="taxonomic scope" value="Eukaryota"/>
</dbReference>
<dbReference type="Pfam" id="PF07714">
    <property type="entry name" value="PK_Tyr_Ser-Thr"/>
    <property type="match status" value="1"/>
</dbReference>
<keyword evidence="1 5" id="KW-0723">Serine/threonine-protein kinase</keyword>
<organism evidence="8 9">
    <name type="scientific">Cyanidioschyzon merolae (strain NIES-3377 / 10D)</name>
    <name type="common">Unicellular red alga</name>
    <dbReference type="NCBI Taxonomy" id="280699"/>
    <lineage>
        <taxon>Eukaryota</taxon>
        <taxon>Rhodophyta</taxon>
        <taxon>Bangiophyceae</taxon>
        <taxon>Cyanidiales</taxon>
        <taxon>Cyanidiaceae</taxon>
        <taxon>Cyanidioschyzon</taxon>
    </lineage>
</organism>